<evidence type="ECO:0000259" key="1">
    <source>
        <dbReference type="Pfam" id="PF13649"/>
    </source>
</evidence>
<sequence length="248" mass="27925">MNEFEFKCFYDRIGRMNGWNFSKVKCISEGEQWDFYGEVMRRCKPSDLLLDIGTGGGEALLGLAGAALLLIGIDSSPGMIEAAQANRAASGKSNVRMLQMDAGELDFPESLFNVVSCRHAPFSAKEACRVLVKGGMFLTQQVSEDDKLNLKSAFGRNREVHTDGTLQNQYIAELREAGFRDIQSFEYDATEYYETYEDVLFLLKHAPIIPDFGKLEHDFAILEAFLERHRTSKGIMTNSKRFMITAVK</sequence>
<reference evidence="2" key="1">
    <citation type="submission" date="2021-06" db="EMBL/GenBank/DDBJ databases">
        <authorList>
            <person name="Criscuolo A."/>
        </authorList>
    </citation>
    <scope>NUCLEOTIDE SEQUENCE</scope>
    <source>
        <strain evidence="2">CIP111600</strain>
    </source>
</reference>
<dbReference type="Pfam" id="PF13649">
    <property type="entry name" value="Methyltransf_25"/>
    <property type="match status" value="1"/>
</dbReference>
<protein>
    <recommendedName>
        <fullName evidence="1">Methyltransferase domain-containing protein</fullName>
    </recommendedName>
</protein>
<proteinExistence type="predicted"/>
<comment type="caution">
    <text evidence="2">The sequence shown here is derived from an EMBL/GenBank/DDBJ whole genome shotgun (WGS) entry which is preliminary data.</text>
</comment>
<evidence type="ECO:0000313" key="2">
    <source>
        <dbReference type="EMBL" id="CAG7616112.1"/>
    </source>
</evidence>
<dbReference type="AlphaFoldDB" id="A0A916K0T0"/>
<feature type="domain" description="Methyltransferase" evidence="1">
    <location>
        <begin position="50"/>
        <end position="135"/>
    </location>
</feature>
<accession>A0A916K0T0</accession>
<organism evidence="2 3">
    <name type="scientific">Paenibacillus solanacearum</name>
    <dbReference type="NCBI Taxonomy" id="2048548"/>
    <lineage>
        <taxon>Bacteria</taxon>
        <taxon>Bacillati</taxon>
        <taxon>Bacillota</taxon>
        <taxon>Bacilli</taxon>
        <taxon>Bacillales</taxon>
        <taxon>Paenibacillaceae</taxon>
        <taxon>Paenibacillus</taxon>
    </lineage>
</organism>
<dbReference type="RefSeq" id="WP_218091660.1">
    <property type="nucleotide sequence ID" value="NZ_CAJVAS010000006.1"/>
</dbReference>
<gene>
    <name evidence="2" type="ORF">PAESOLCIP111_01866</name>
</gene>
<dbReference type="PANTHER" id="PTHR43460:SF1">
    <property type="entry name" value="METHYLTRANSFERASE TYPE 11 DOMAIN-CONTAINING PROTEIN"/>
    <property type="match status" value="1"/>
</dbReference>
<name>A0A916K0T0_9BACL</name>
<dbReference type="PANTHER" id="PTHR43460">
    <property type="entry name" value="METHYLTRANSFERASE"/>
    <property type="match status" value="1"/>
</dbReference>
<dbReference type="InterPro" id="IPR041698">
    <property type="entry name" value="Methyltransf_25"/>
</dbReference>
<dbReference type="EMBL" id="CAJVAS010000006">
    <property type="protein sequence ID" value="CAG7616112.1"/>
    <property type="molecule type" value="Genomic_DNA"/>
</dbReference>
<dbReference type="InterPro" id="IPR052939">
    <property type="entry name" value="23S_rRNA_MeTrnsfrase_RlmA"/>
</dbReference>
<keyword evidence="3" id="KW-1185">Reference proteome</keyword>
<evidence type="ECO:0000313" key="3">
    <source>
        <dbReference type="Proteomes" id="UP000693672"/>
    </source>
</evidence>
<dbReference type="Proteomes" id="UP000693672">
    <property type="component" value="Unassembled WGS sequence"/>
</dbReference>